<proteinExistence type="predicted"/>
<dbReference type="InterPro" id="IPR003593">
    <property type="entry name" value="AAA+_ATPase"/>
</dbReference>
<dbReference type="Gene3D" id="3.40.50.300">
    <property type="entry name" value="P-loop containing nucleotide triphosphate hydrolases"/>
    <property type="match status" value="1"/>
</dbReference>
<dbReference type="InterPro" id="IPR027417">
    <property type="entry name" value="P-loop_NTPase"/>
</dbReference>
<evidence type="ECO:0000313" key="5">
    <source>
        <dbReference type="EMBL" id="GIG30908.1"/>
    </source>
</evidence>
<dbReference type="CDD" id="cd03293">
    <property type="entry name" value="ABC_NrtD_SsuB_transporters"/>
    <property type="match status" value="1"/>
</dbReference>
<dbReference type="InterPro" id="IPR050166">
    <property type="entry name" value="ABC_transporter_ATP-bind"/>
</dbReference>
<organism evidence="5 6">
    <name type="scientific">Cellulomonas oligotrophica</name>
    <dbReference type="NCBI Taxonomy" id="931536"/>
    <lineage>
        <taxon>Bacteria</taxon>
        <taxon>Bacillati</taxon>
        <taxon>Actinomycetota</taxon>
        <taxon>Actinomycetes</taxon>
        <taxon>Micrococcales</taxon>
        <taxon>Cellulomonadaceae</taxon>
        <taxon>Cellulomonas</taxon>
    </lineage>
</organism>
<dbReference type="InterPro" id="IPR017871">
    <property type="entry name" value="ABC_transporter-like_CS"/>
</dbReference>
<dbReference type="PANTHER" id="PTHR42788:SF20">
    <property type="entry name" value="ABC TRANSPORTER ATP-BINDING PROTEIN"/>
    <property type="match status" value="1"/>
</dbReference>
<comment type="caution">
    <text evidence="5">The sequence shown here is derived from an EMBL/GenBank/DDBJ whole genome shotgun (WGS) entry which is preliminary data.</text>
</comment>
<dbReference type="InterPro" id="IPR003439">
    <property type="entry name" value="ABC_transporter-like_ATP-bd"/>
</dbReference>
<dbReference type="PROSITE" id="PS50893">
    <property type="entry name" value="ABC_TRANSPORTER_2"/>
    <property type="match status" value="1"/>
</dbReference>
<evidence type="ECO:0000259" key="4">
    <source>
        <dbReference type="PROSITE" id="PS50893"/>
    </source>
</evidence>
<keyword evidence="3" id="KW-0067">ATP-binding</keyword>
<keyword evidence="1" id="KW-0813">Transport</keyword>
<feature type="domain" description="ABC transporter" evidence="4">
    <location>
        <begin position="20"/>
        <end position="265"/>
    </location>
</feature>
<reference evidence="5 6" key="1">
    <citation type="submission" date="2021-01" db="EMBL/GenBank/DDBJ databases">
        <title>Whole genome shotgun sequence of Cellulomonas oligotrophica NBRC 109435.</title>
        <authorList>
            <person name="Komaki H."/>
            <person name="Tamura T."/>
        </authorList>
    </citation>
    <scope>NUCLEOTIDE SEQUENCE [LARGE SCALE GENOMIC DNA]</scope>
    <source>
        <strain evidence="5 6">NBRC 109435</strain>
    </source>
</reference>
<evidence type="ECO:0000313" key="6">
    <source>
        <dbReference type="Proteomes" id="UP000618382"/>
    </source>
</evidence>
<dbReference type="EMBL" id="BONN01000001">
    <property type="protein sequence ID" value="GIG30908.1"/>
    <property type="molecule type" value="Genomic_DNA"/>
</dbReference>
<dbReference type="SMART" id="SM00382">
    <property type="entry name" value="AAA"/>
    <property type="match status" value="1"/>
</dbReference>
<keyword evidence="6" id="KW-1185">Reference proteome</keyword>
<keyword evidence="2" id="KW-0547">Nucleotide-binding</keyword>
<name>A0ABQ4D5B3_9CELL</name>
<protein>
    <submittedName>
        <fullName evidence="5">Nitrate ABC transporter ATPase</fullName>
    </submittedName>
</protein>
<dbReference type="Pfam" id="PF00005">
    <property type="entry name" value="ABC_tran"/>
    <property type="match status" value="1"/>
</dbReference>
<evidence type="ECO:0000256" key="2">
    <source>
        <dbReference type="ARBA" id="ARBA00022741"/>
    </source>
</evidence>
<accession>A0ABQ4D5B3</accession>
<dbReference type="Proteomes" id="UP000618382">
    <property type="component" value="Unassembled WGS sequence"/>
</dbReference>
<dbReference type="SUPFAM" id="SSF52540">
    <property type="entry name" value="P-loop containing nucleoside triphosphate hydrolases"/>
    <property type="match status" value="1"/>
</dbReference>
<evidence type="ECO:0000256" key="3">
    <source>
        <dbReference type="ARBA" id="ARBA00022840"/>
    </source>
</evidence>
<sequence>MSMAATAPLPEHVVTDPDHIVVRGLHKTYPGAQQRVLDDVDLVVPRGTFVSLIGPSGCGKSTLLRAVAGLEPYDGGELSIFGASPQEACGYKAVGLVPQTPALLPWLTVARNVELPGRVNRGAERRRAARYGMGGPARTEGGVSTAELLDLVGLADKADAHPGHLSGGMQQRVAIARAFGLEPDVLLMDEPFSALDEFTREAMRLHLLSLWQRMQTTVLFVTHSVREAVTLSDQVVVMSARPGRIHEVIDVDLPRPRDRDVLADAHLHEVEDRVRDSLQDAWEHGAKPADLVPA</sequence>
<gene>
    <name evidence="5" type="ORF">Col01nite_00670</name>
</gene>
<evidence type="ECO:0000256" key="1">
    <source>
        <dbReference type="ARBA" id="ARBA00022448"/>
    </source>
</evidence>
<dbReference type="PANTHER" id="PTHR42788">
    <property type="entry name" value="TAURINE IMPORT ATP-BINDING PROTEIN-RELATED"/>
    <property type="match status" value="1"/>
</dbReference>
<dbReference type="PROSITE" id="PS00211">
    <property type="entry name" value="ABC_TRANSPORTER_1"/>
    <property type="match status" value="1"/>
</dbReference>